<dbReference type="Pfam" id="PF12850">
    <property type="entry name" value="Metallophos_2"/>
    <property type="match status" value="1"/>
</dbReference>
<dbReference type="NCBIfam" id="TIGR00040">
    <property type="entry name" value="yfcE"/>
    <property type="match status" value="1"/>
</dbReference>
<keyword evidence="5" id="KW-1185">Reference proteome</keyword>
<dbReference type="EC" id="3.1.4.-" evidence="2"/>
<dbReference type="AlphaFoldDB" id="A0A1G8FUP6"/>
<evidence type="ECO:0000313" key="5">
    <source>
        <dbReference type="Proteomes" id="UP000199163"/>
    </source>
</evidence>
<dbReference type="GO" id="GO:0016787">
    <property type="term" value="F:hydrolase activity"/>
    <property type="evidence" value="ECO:0007669"/>
    <property type="project" value="UniProtKB-UniRule"/>
</dbReference>
<dbReference type="GO" id="GO:0046872">
    <property type="term" value="F:metal ion binding"/>
    <property type="evidence" value="ECO:0007669"/>
    <property type="project" value="UniProtKB-KW"/>
</dbReference>
<accession>A0A1G8FUP6</accession>
<dbReference type="OrthoDB" id="9800565at2"/>
<gene>
    <name evidence="4" type="ORF">SAMN05192534_11328</name>
</gene>
<proteinExistence type="inferred from homology"/>
<dbReference type="PANTHER" id="PTHR11124">
    <property type="entry name" value="VACUOLAR SORTING PROTEIN VPS29"/>
    <property type="match status" value="1"/>
</dbReference>
<sequence length="162" mass="18398">MKVIIVSDTHIPKKAKVLPNRLLQELEEADCIIHAGDWQAKEVFHELQQYGKLYGVSGNVDGEDIKQLMPEKQVVEANGWKIGIVHGHGDKKTTEKRAVEAFNEHVDIIVFGHSHLPVLKFTGKTMLFNPGSVTDKRKLPYYSFGKLILDDEIHAEHVFFKN</sequence>
<dbReference type="STRING" id="568899.SAMN05192534_11328"/>
<dbReference type="Gene3D" id="3.60.21.10">
    <property type="match status" value="1"/>
</dbReference>
<comment type="similarity">
    <text evidence="1 2">Belongs to the metallophosphoesterase superfamily. YfcE family.</text>
</comment>
<dbReference type="InterPro" id="IPR029052">
    <property type="entry name" value="Metallo-depent_PP-like"/>
</dbReference>
<reference evidence="4 5" key="1">
    <citation type="submission" date="2016-10" db="EMBL/GenBank/DDBJ databases">
        <authorList>
            <person name="de Groot N.N."/>
        </authorList>
    </citation>
    <scope>NUCLEOTIDE SEQUENCE [LARGE SCALE GENOMIC DNA]</scope>
    <source>
        <strain evidence="4 5">DSM 21632</strain>
    </source>
</reference>
<protein>
    <recommendedName>
        <fullName evidence="2">Phosphoesterase</fullName>
        <ecNumber evidence="2">3.1.4.-</ecNumber>
    </recommendedName>
</protein>
<evidence type="ECO:0000313" key="4">
    <source>
        <dbReference type="EMBL" id="SDH85859.1"/>
    </source>
</evidence>
<dbReference type="SUPFAM" id="SSF56300">
    <property type="entry name" value="Metallo-dependent phosphatases"/>
    <property type="match status" value="1"/>
</dbReference>
<dbReference type="Proteomes" id="UP000199163">
    <property type="component" value="Unassembled WGS sequence"/>
</dbReference>
<dbReference type="EMBL" id="FNDK01000013">
    <property type="protein sequence ID" value="SDH85859.1"/>
    <property type="molecule type" value="Genomic_DNA"/>
</dbReference>
<evidence type="ECO:0000259" key="3">
    <source>
        <dbReference type="Pfam" id="PF12850"/>
    </source>
</evidence>
<dbReference type="RefSeq" id="WP_091273914.1">
    <property type="nucleotide sequence ID" value="NZ_FNDK01000013.1"/>
</dbReference>
<organism evidence="4 5">
    <name type="scientific">Alteribacillus persepolensis</name>
    <dbReference type="NCBI Taxonomy" id="568899"/>
    <lineage>
        <taxon>Bacteria</taxon>
        <taxon>Bacillati</taxon>
        <taxon>Bacillota</taxon>
        <taxon>Bacilli</taxon>
        <taxon>Bacillales</taxon>
        <taxon>Bacillaceae</taxon>
        <taxon>Alteribacillus</taxon>
    </lineage>
</organism>
<dbReference type="InterPro" id="IPR024654">
    <property type="entry name" value="Calcineurin-like_PHP_lpxH"/>
</dbReference>
<dbReference type="InterPro" id="IPR000979">
    <property type="entry name" value="Phosphodiesterase_MJ0936/Vps29"/>
</dbReference>
<keyword evidence="2" id="KW-0479">Metal-binding</keyword>
<comment type="cofactor">
    <cofactor evidence="2">
        <name>a divalent metal cation</name>
        <dbReference type="ChEBI" id="CHEBI:60240"/>
    </cofactor>
</comment>
<name>A0A1G8FUP6_9BACI</name>
<evidence type="ECO:0000256" key="2">
    <source>
        <dbReference type="RuleBase" id="RU362039"/>
    </source>
</evidence>
<evidence type="ECO:0000256" key="1">
    <source>
        <dbReference type="ARBA" id="ARBA00008950"/>
    </source>
</evidence>
<feature type="domain" description="Calcineurin-like phosphoesterase" evidence="3">
    <location>
        <begin position="1"/>
        <end position="144"/>
    </location>
</feature>